<comment type="caution">
    <text evidence="1">The sequence shown here is derived from an EMBL/GenBank/DDBJ whole genome shotgun (WGS) entry which is preliminary data.</text>
</comment>
<protein>
    <submittedName>
        <fullName evidence="1">tRNA (Guanine-N(7)-)-methyltransferase (tRNA(m7G46)-methyltransferase)</fullName>
        <ecNumber evidence="1">2.1.1.33</ecNumber>
    </submittedName>
</protein>
<evidence type="ECO:0000313" key="2">
    <source>
        <dbReference type="Proteomes" id="UP001150603"/>
    </source>
</evidence>
<gene>
    <name evidence="1" type="primary">TRM8_2</name>
    <name evidence="1" type="ORF">FBU59_004116</name>
</gene>
<proteinExistence type="predicted"/>
<accession>A0ACC1J6I0</accession>
<dbReference type="EMBL" id="JANBPW010002838">
    <property type="protein sequence ID" value="KAJ1939458.1"/>
    <property type="molecule type" value="Genomic_DNA"/>
</dbReference>
<name>A0ACC1J6I0_9FUNG</name>
<dbReference type="EC" id="2.1.1.33" evidence="1"/>
<organism evidence="1 2">
    <name type="scientific">Linderina macrospora</name>
    <dbReference type="NCBI Taxonomy" id="4868"/>
    <lineage>
        <taxon>Eukaryota</taxon>
        <taxon>Fungi</taxon>
        <taxon>Fungi incertae sedis</taxon>
        <taxon>Zoopagomycota</taxon>
        <taxon>Kickxellomycotina</taxon>
        <taxon>Kickxellomycetes</taxon>
        <taxon>Kickxellales</taxon>
        <taxon>Kickxellaceae</taxon>
        <taxon>Linderina</taxon>
    </lineage>
</organism>
<feature type="non-terminal residue" evidence="1">
    <location>
        <position position="227"/>
    </location>
</feature>
<evidence type="ECO:0000313" key="1">
    <source>
        <dbReference type="EMBL" id="KAJ1939458.1"/>
    </source>
</evidence>
<keyword evidence="1" id="KW-0489">Methyltransferase</keyword>
<keyword evidence="1" id="KW-0808">Transferase</keyword>
<reference evidence="1" key="1">
    <citation type="submission" date="2022-07" db="EMBL/GenBank/DDBJ databases">
        <title>Phylogenomic reconstructions and comparative analyses of Kickxellomycotina fungi.</title>
        <authorList>
            <person name="Reynolds N.K."/>
            <person name="Stajich J.E."/>
            <person name="Barry K."/>
            <person name="Grigoriev I.V."/>
            <person name="Crous P."/>
            <person name="Smith M.E."/>
        </authorList>
    </citation>
    <scope>NUCLEOTIDE SEQUENCE</scope>
    <source>
        <strain evidence="1">NRRL 5244</strain>
    </source>
</reference>
<sequence length="227" mass="25653">MADQTTAASNQPKLPQKRYFRQRAHVNIFNDIRLDYPLTPNDEDWSKLYPAYFRAPASETIGENKRPISPAPEGDEQLAKRGPGAGELSKDQLAQVEFADIGCGYGGLLVALAPLYPNTLMVGMEIRTKVANYLQQRVEALRGFQHALLEKSQRGEHVEWVDVRSKLNKEIAELETPLEAGAEELHDNGEIDRLVPGHYENIAAMRMNCQKYLPNFFRKGQLSKLFI</sequence>
<keyword evidence="2" id="KW-1185">Reference proteome</keyword>
<dbReference type="Proteomes" id="UP001150603">
    <property type="component" value="Unassembled WGS sequence"/>
</dbReference>